<evidence type="ECO:0000313" key="3">
    <source>
        <dbReference type="Proteomes" id="UP001501525"/>
    </source>
</evidence>
<keyword evidence="1" id="KW-0472">Membrane</keyword>
<reference evidence="3" key="1">
    <citation type="journal article" date="2019" name="Int. J. Syst. Evol. Microbiol.">
        <title>The Global Catalogue of Microorganisms (GCM) 10K type strain sequencing project: providing services to taxonomists for standard genome sequencing and annotation.</title>
        <authorList>
            <consortium name="The Broad Institute Genomics Platform"/>
            <consortium name="The Broad Institute Genome Sequencing Center for Infectious Disease"/>
            <person name="Wu L."/>
            <person name="Ma J."/>
        </authorList>
    </citation>
    <scope>NUCLEOTIDE SEQUENCE [LARGE SCALE GENOMIC DNA]</scope>
    <source>
        <strain evidence="3">JCM 17706</strain>
    </source>
</reference>
<keyword evidence="1" id="KW-0812">Transmembrane</keyword>
<dbReference type="Proteomes" id="UP001501525">
    <property type="component" value="Unassembled WGS sequence"/>
</dbReference>
<name>A0ABP9MS29_9HYPH</name>
<comment type="caution">
    <text evidence="2">The sequence shown here is derived from an EMBL/GenBank/DDBJ whole genome shotgun (WGS) entry which is preliminary data.</text>
</comment>
<protein>
    <submittedName>
        <fullName evidence="2">Uncharacterized protein</fullName>
    </submittedName>
</protein>
<evidence type="ECO:0000313" key="2">
    <source>
        <dbReference type="EMBL" id="GAA5100887.1"/>
    </source>
</evidence>
<keyword evidence="3" id="KW-1185">Reference proteome</keyword>
<evidence type="ECO:0000256" key="1">
    <source>
        <dbReference type="SAM" id="Phobius"/>
    </source>
</evidence>
<sequence length="116" mass="12983">MFKIFKNRVCSFVFTLFILFFVQTVEGNANFVKNQFHEEEIISTLEKNVVIKAEDRAIIYDIGKQNEFSFEKSEKVAAFSGSAFWGGIGVVSFLISLCVGDFIGAVVSLLGMFCTL</sequence>
<dbReference type="RefSeq" id="WP_345097208.1">
    <property type="nucleotide sequence ID" value="NZ_BAABIY010000044.1"/>
</dbReference>
<dbReference type="EMBL" id="BAABIY010000044">
    <property type="protein sequence ID" value="GAA5100887.1"/>
    <property type="molecule type" value="Genomic_DNA"/>
</dbReference>
<proteinExistence type="predicted"/>
<accession>A0ABP9MS29</accession>
<keyword evidence="1" id="KW-1133">Transmembrane helix</keyword>
<organism evidence="2 3">
    <name type="scientific">Bartonella acomydis</name>
    <dbReference type="NCBI Taxonomy" id="686234"/>
    <lineage>
        <taxon>Bacteria</taxon>
        <taxon>Pseudomonadati</taxon>
        <taxon>Pseudomonadota</taxon>
        <taxon>Alphaproteobacteria</taxon>
        <taxon>Hyphomicrobiales</taxon>
        <taxon>Bartonellaceae</taxon>
        <taxon>Bartonella</taxon>
    </lineage>
</organism>
<feature type="transmembrane region" description="Helical" evidence="1">
    <location>
        <begin position="83"/>
        <end position="113"/>
    </location>
</feature>
<gene>
    <name evidence="2" type="ORF">GCM10023260_13100</name>
</gene>